<evidence type="ECO:0000256" key="3">
    <source>
        <dbReference type="ARBA" id="ARBA00010088"/>
    </source>
</evidence>
<evidence type="ECO:0000256" key="4">
    <source>
        <dbReference type="ARBA" id="ARBA00012568"/>
    </source>
</evidence>
<dbReference type="EMBL" id="JAGSGD010000001">
    <property type="protein sequence ID" value="MBR7620914.1"/>
    <property type="molecule type" value="Genomic_DNA"/>
</dbReference>
<keyword evidence="8" id="KW-0645">Protease</keyword>
<evidence type="ECO:0000256" key="9">
    <source>
        <dbReference type="ARBA" id="ARBA00022801"/>
    </source>
</evidence>
<dbReference type="InterPro" id="IPR000073">
    <property type="entry name" value="AB_hydrolase_1"/>
</dbReference>
<feature type="signal peptide" evidence="11">
    <location>
        <begin position="1"/>
        <end position="28"/>
    </location>
</feature>
<dbReference type="RefSeq" id="WP_215341630.1">
    <property type="nucleotide sequence ID" value="NZ_JAGSGD010000001.1"/>
</dbReference>
<dbReference type="PRINTS" id="PR00793">
    <property type="entry name" value="PROAMNOPTASE"/>
</dbReference>
<evidence type="ECO:0000256" key="8">
    <source>
        <dbReference type="ARBA" id="ARBA00022670"/>
    </source>
</evidence>
<keyword evidence="6" id="KW-0031">Aminopeptidase</keyword>
<feature type="chain" id="PRO_5036677288" description="Proline iminopeptidase" evidence="11">
    <location>
        <begin position="29"/>
        <end position="350"/>
    </location>
</feature>
<evidence type="ECO:0000256" key="7">
    <source>
        <dbReference type="ARBA" id="ARBA00022490"/>
    </source>
</evidence>
<dbReference type="GO" id="GO:0006508">
    <property type="term" value="P:proteolysis"/>
    <property type="evidence" value="ECO:0007669"/>
    <property type="project" value="UniProtKB-KW"/>
</dbReference>
<gene>
    <name evidence="13" type="ORF">JKL49_16075</name>
</gene>
<evidence type="ECO:0000256" key="10">
    <source>
        <dbReference type="ARBA" id="ARBA00029605"/>
    </source>
</evidence>
<dbReference type="EC" id="3.4.11.5" evidence="4"/>
<proteinExistence type="inferred from homology"/>
<sequence length="350" mass="38969">MSRQAVQWVNRWLWILLLGGLLSACALASTHAAPIHREEQIAVPGGRLFALVRGENPKAPILVWLHGGPGGAERPLFRLYNTALERRFVVVYLDQRGAGRSFDAKADPRALTIARHVKDLDLVVDQICREQGQSKVVLLGHSWGSALGLFYAQAHPEKVSAFIGVGQVSSEIGRQWSQHRFVEDAARGRGDAQALGRLRAIGPPPYSAAREIATQRLVERFGGYYRVMPDMKKVIARGILQGYVRPWELKQIFRGNAVSLEAMNDEILKLDLPTQVPEIRVPVAFLLGRYDRQVDSRLAADYFQRLRAPAKIVVWFENSAHNAPFEEPDLFVATVPRVARQLGVAVGPPQ</sequence>
<evidence type="ECO:0000256" key="5">
    <source>
        <dbReference type="ARBA" id="ARBA00021843"/>
    </source>
</evidence>
<dbReference type="GO" id="GO:0004177">
    <property type="term" value="F:aminopeptidase activity"/>
    <property type="evidence" value="ECO:0007669"/>
    <property type="project" value="UniProtKB-KW"/>
</dbReference>
<evidence type="ECO:0000256" key="6">
    <source>
        <dbReference type="ARBA" id="ARBA00022438"/>
    </source>
</evidence>
<dbReference type="PROSITE" id="PS51257">
    <property type="entry name" value="PROKAR_LIPOPROTEIN"/>
    <property type="match status" value="1"/>
</dbReference>
<keyword evidence="11" id="KW-0732">Signal</keyword>
<keyword evidence="14" id="KW-1185">Reference proteome</keyword>
<keyword evidence="9 13" id="KW-0378">Hydrolase</keyword>
<dbReference type="PANTHER" id="PTHR43722">
    <property type="entry name" value="PROLINE IMINOPEPTIDASE"/>
    <property type="match status" value="1"/>
</dbReference>
<name>A0A941HWH6_9CAUL</name>
<dbReference type="InterPro" id="IPR029058">
    <property type="entry name" value="AB_hydrolase_fold"/>
</dbReference>
<organism evidence="13 14">
    <name type="scientific">Phenylobacterium glaciei</name>
    <dbReference type="NCBI Taxonomy" id="2803784"/>
    <lineage>
        <taxon>Bacteria</taxon>
        <taxon>Pseudomonadati</taxon>
        <taxon>Pseudomonadota</taxon>
        <taxon>Alphaproteobacteria</taxon>
        <taxon>Caulobacterales</taxon>
        <taxon>Caulobacteraceae</taxon>
        <taxon>Phenylobacterium</taxon>
    </lineage>
</organism>
<dbReference type="Pfam" id="PF00561">
    <property type="entry name" value="Abhydrolase_1"/>
    <property type="match status" value="1"/>
</dbReference>
<reference evidence="13" key="1">
    <citation type="submission" date="2021-04" db="EMBL/GenBank/DDBJ databases">
        <title>Draft genome assembly of strain Phenylobacterium sp. 20VBR1 using MiniION and Illumina platforms.</title>
        <authorList>
            <person name="Thomas F.A."/>
            <person name="Krishnan K.P."/>
            <person name="Sinha R.K."/>
        </authorList>
    </citation>
    <scope>NUCLEOTIDE SEQUENCE</scope>
    <source>
        <strain evidence="13">20VBR1</strain>
    </source>
</reference>
<evidence type="ECO:0000313" key="13">
    <source>
        <dbReference type="EMBL" id="MBR7620914.1"/>
    </source>
</evidence>
<evidence type="ECO:0000259" key="12">
    <source>
        <dbReference type="Pfam" id="PF00561"/>
    </source>
</evidence>
<keyword evidence="7" id="KW-0963">Cytoplasm</keyword>
<dbReference type="SUPFAM" id="SSF53474">
    <property type="entry name" value="alpha/beta-Hydrolases"/>
    <property type="match status" value="1"/>
</dbReference>
<dbReference type="AlphaFoldDB" id="A0A941HWH6"/>
<accession>A0A941HWH6</accession>
<feature type="domain" description="AB hydrolase-1" evidence="12">
    <location>
        <begin position="60"/>
        <end position="328"/>
    </location>
</feature>
<comment type="similarity">
    <text evidence="3">Belongs to the peptidase S33 family.</text>
</comment>
<dbReference type="PANTHER" id="PTHR43722:SF1">
    <property type="entry name" value="PROLINE IMINOPEPTIDASE"/>
    <property type="match status" value="1"/>
</dbReference>
<comment type="subcellular location">
    <subcellularLocation>
        <location evidence="2">Cytoplasm</location>
    </subcellularLocation>
</comment>
<evidence type="ECO:0000256" key="11">
    <source>
        <dbReference type="SAM" id="SignalP"/>
    </source>
</evidence>
<protein>
    <recommendedName>
        <fullName evidence="5">Proline iminopeptidase</fullName>
        <ecNumber evidence="4">3.4.11.5</ecNumber>
    </recommendedName>
    <alternativeName>
        <fullName evidence="10">Prolyl aminopeptidase</fullName>
    </alternativeName>
</protein>
<dbReference type="InterPro" id="IPR005944">
    <property type="entry name" value="Pro_iminopeptidase"/>
</dbReference>
<evidence type="ECO:0000256" key="2">
    <source>
        <dbReference type="ARBA" id="ARBA00004496"/>
    </source>
</evidence>
<evidence type="ECO:0000313" key="14">
    <source>
        <dbReference type="Proteomes" id="UP000622580"/>
    </source>
</evidence>
<evidence type="ECO:0000256" key="1">
    <source>
        <dbReference type="ARBA" id="ARBA00001585"/>
    </source>
</evidence>
<dbReference type="InterPro" id="IPR002410">
    <property type="entry name" value="Peptidase_S33"/>
</dbReference>
<dbReference type="Proteomes" id="UP000622580">
    <property type="component" value="Unassembled WGS sequence"/>
</dbReference>
<comment type="caution">
    <text evidence="13">The sequence shown here is derived from an EMBL/GenBank/DDBJ whole genome shotgun (WGS) entry which is preliminary data.</text>
</comment>
<comment type="catalytic activity">
    <reaction evidence="1">
        <text>Release of N-terminal proline from a peptide.</text>
        <dbReference type="EC" id="3.4.11.5"/>
    </reaction>
</comment>
<dbReference type="Gene3D" id="3.40.50.1820">
    <property type="entry name" value="alpha/beta hydrolase"/>
    <property type="match status" value="1"/>
</dbReference>
<dbReference type="GO" id="GO:0005737">
    <property type="term" value="C:cytoplasm"/>
    <property type="evidence" value="ECO:0007669"/>
    <property type="project" value="UniProtKB-SubCell"/>
</dbReference>